<dbReference type="OMA" id="CAELVCI"/>
<dbReference type="SUPFAM" id="SSF56801">
    <property type="entry name" value="Acetyl-CoA synthetase-like"/>
    <property type="match status" value="1"/>
</dbReference>
<evidence type="ECO:0000313" key="10">
    <source>
        <dbReference type="Proteomes" id="UP000265100"/>
    </source>
</evidence>
<comment type="similarity">
    <text evidence="1">Belongs to the ATP-dependent AMP-binding enzyme family.</text>
</comment>
<dbReference type="Pfam" id="PF00501">
    <property type="entry name" value="AMP-binding"/>
    <property type="match status" value="1"/>
</dbReference>
<dbReference type="GO" id="GO:0005783">
    <property type="term" value="C:endoplasmic reticulum"/>
    <property type="evidence" value="ECO:0007669"/>
    <property type="project" value="TreeGrafter"/>
</dbReference>
<keyword evidence="7" id="KW-0812">Transmembrane</keyword>
<reference evidence="9 10" key="1">
    <citation type="submission" date="2018-05" db="EMBL/GenBank/DDBJ databases">
        <authorList>
            <person name="Datahose"/>
        </authorList>
    </citation>
    <scope>NUCLEOTIDE SEQUENCE</scope>
</reference>
<dbReference type="Gene3D" id="3.30.300.30">
    <property type="match status" value="1"/>
</dbReference>
<feature type="domain" description="AMP-dependent synthetase/ligase" evidence="8">
    <location>
        <begin position="120"/>
        <end position="536"/>
    </location>
</feature>
<dbReference type="InterPro" id="IPR042099">
    <property type="entry name" value="ANL_N_sf"/>
</dbReference>
<keyword evidence="3" id="KW-0276">Fatty acid metabolism</keyword>
<dbReference type="PANTHER" id="PTHR43272">
    <property type="entry name" value="LONG-CHAIN-FATTY-ACID--COA LIGASE"/>
    <property type="match status" value="1"/>
</dbReference>
<dbReference type="Proteomes" id="UP000265100">
    <property type="component" value="Chromosome 14"/>
</dbReference>
<evidence type="ECO:0000256" key="7">
    <source>
        <dbReference type="SAM" id="Phobius"/>
    </source>
</evidence>
<evidence type="ECO:0000256" key="2">
    <source>
        <dbReference type="ARBA" id="ARBA00022598"/>
    </source>
</evidence>
<reference evidence="9" key="3">
    <citation type="submission" date="2025-08" db="UniProtKB">
        <authorList>
            <consortium name="Ensembl"/>
        </authorList>
    </citation>
    <scope>IDENTIFICATION</scope>
</reference>
<keyword evidence="7" id="KW-1133">Transmembrane helix</keyword>
<keyword evidence="4" id="KW-0443">Lipid metabolism</keyword>
<dbReference type="Bgee" id="ENSACLG00000014060">
    <property type="expression patterns" value="Expressed in camera-type eye and 3 other cell types or tissues"/>
</dbReference>
<evidence type="ECO:0000256" key="5">
    <source>
        <dbReference type="ARBA" id="ARBA00024484"/>
    </source>
</evidence>
<reference evidence="10" key="2">
    <citation type="submission" date="2023-03" db="EMBL/GenBank/DDBJ databases">
        <authorList>
            <consortium name="Wellcome Sanger Institute Data Sharing"/>
        </authorList>
    </citation>
    <scope>NUCLEOTIDE SEQUENCE [LARGE SCALE GENOMIC DNA]</scope>
</reference>
<dbReference type="InterPro" id="IPR020845">
    <property type="entry name" value="AMP-binding_CS"/>
</dbReference>
<keyword evidence="10" id="KW-1185">Reference proteome</keyword>
<organism evidence="9 10">
    <name type="scientific">Astatotilapia calliptera</name>
    <name type="common">Eastern happy</name>
    <name type="synonym">Chromis callipterus</name>
    <dbReference type="NCBI Taxonomy" id="8154"/>
    <lineage>
        <taxon>Eukaryota</taxon>
        <taxon>Metazoa</taxon>
        <taxon>Chordata</taxon>
        <taxon>Craniata</taxon>
        <taxon>Vertebrata</taxon>
        <taxon>Euteleostomi</taxon>
        <taxon>Actinopterygii</taxon>
        <taxon>Neopterygii</taxon>
        <taxon>Teleostei</taxon>
        <taxon>Neoteleostei</taxon>
        <taxon>Acanthomorphata</taxon>
        <taxon>Ovalentaria</taxon>
        <taxon>Cichlomorphae</taxon>
        <taxon>Cichliformes</taxon>
        <taxon>Cichlidae</taxon>
        <taxon>African cichlids</taxon>
        <taxon>Pseudocrenilabrinae</taxon>
        <taxon>Haplochromini</taxon>
        <taxon>Astatotilapia</taxon>
    </lineage>
</organism>
<dbReference type="GO" id="GO:0035336">
    <property type="term" value="P:long-chain fatty-acyl-CoA metabolic process"/>
    <property type="evidence" value="ECO:0007669"/>
    <property type="project" value="TreeGrafter"/>
</dbReference>
<name>A0A3P8PUI7_ASTCA</name>
<reference evidence="9" key="4">
    <citation type="submission" date="2025-09" db="UniProtKB">
        <authorList>
            <consortium name="Ensembl"/>
        </authorList>
    </citation>
    <scope>IDENTIFICATION</scope>
</reference>
<dbReference type="GO" id="GO:0004467">
    <property type="term" value="F:long-chain fatty acid-CoA ligase activity"/>
    <property type="evidence" value="ECO:0007669"/>
    <property type="project" value="UniProtKB-EC"/>
</dbReference>
<dbReference type="Ensembl" id="ENSACLT00000021203.2">
    <property type="protein sequence ID" value="ENSACLP00000020726.2"/>
    <property type="gene ID" value="ENSACLG00000014060.2"/>
</dbReference>
<proteinExistence type="inferred from homology"/>
<dbReference type="CDD" id="cd17639">
    <property type="entry name" value="LC_FACS_euk1"/>
    <property type="match status" value="1"/>
</dbReference>
<keyword evidence="7" id="KW-0472">Membrane</keyword>
<sequence>MKLKEDLNPMLLLLFHLMVWIYTVITFLPSYLLSWVSRPDGNFYGSEEERAKRAKARSVLGQPEGPYRAVSSMKKLVTSLHPGVDTLDKMFEYAAMRFPHRDCLGTREVISEEDERQSNGKVFKKVILGEYRWLSYKDTLTAASHLGSGLAALGQRPKTNIAIFCETRAEWIIAAQACFTYNFPLVTIYSTLGGPAIAHGLNETQVTHIITSRELLETRLKAILTDVPRLQHIIVVDNAPTAWPGYPRGISIHNMAAVQKLGARADSGRKTPLPSDIAVIMYTSGSTGIPKGVMISHSNIIAGITGMAERIPNLCEEDTYIGYLPLAHVLELSAELVCVSHGCRIGYSSPQTLADQSTKIKKGSKGDTSMLQPTLMAAVPEIMDRIYKNVMTKVEEMNCVQRTLFILAYNYKLEQLAKGYSTPLCDRLVFRKVRSLLGGRTRVLLSGGAPLSAATQRFMNVCFCCPVGQGYGLTETCGAGTISELWDYSTGRVGGPLVCCEIKLKDWVEGGYHSTDKPYPRGEILIGGPNVTMGYYKKDAKNQEDFFVDENGQRWFSTGDIGEFQEDGCLKIIDRKKDLVKLQAGEYVSLGKVEAMLKNCPLIDNICAYANSDETYVIGFVVPNQKHLLALVDQYGIRGSWEELCNSKAVEELVLRVITEAALAAQLERFEIPRKIRLSPEPWTPETGLVTDAFKLKRKELKTHYQDDIERMYGGK</sequence>
<evidence type="ECO:0000313" key="9">
    <source>
        <dbReference type="Ensembl" id="ENSACLP00000020726.2"/>
    </source>
</evidence>
<keyword evidence="2" id="KW-0436">Ligase</keyword>
<dbReference type="GO" id="GO:0030182">
    <property type="term" value="P:neuron differentiation"/>
    <property type="evidence" value="ECO:0007669"/>
    <property type="project" value="TreeGrafter"/>
</dbReference>
<protein>
    <recommendedName>
        <fullName evidence="6">long-chain-fatty-acid--CoA ligase</fullName>
        <ecNumber evidence="6">6.2.1.3</ecNumber>
    </recommendedName>
</protein>
<dbReference type="InterPro" id="IPR000873">
    <property type="entry name" value="AMP-dep_synth/lig_dom"/>
</dbReference>
<evidence type="ECO:0000259" key="8">
    <source>
        <dbReference type="Pfam" id="PF00501"/>
    </source>
</evidence>
<dbReference type="InterPro" id="IPR045851">
    <property type="entry name" value="AMP-bd_C_sf"/>
</dbReference>
<evidence type="ECO:0000256" key="3">
    <source>
        <dbReference type="ARBA" id="ARBA00022832"/>
    </source>
</evidence>
<comment type="catalytic activity">
    <reaction evidence="5">
        <text>a long-chain fatty acid + ATP + CoA = a long-chain fatty acyl-CoA + AMP + diphosphate</text>
        <dbReference type="Rhea" id="RHEA:15421"/>
        <dbReference type="ChEBI" id="CHEBI:30616"/>
        <dbReference type="ChEBI" id="CHEBI:33019"/>
        <dbReference type="ChEBI" id="CHEBI:57287"/>
        <dbReference type="ChEBI" id="CHEBI:57560"/>
        <dbReference type="ChEBI" id="CHEBI:83139"/>
        <dbReference type="ChEBI" id="CHEBI:456215"/>
        <dbReference type="EC" id="6.2.1.3"/>
    </reaction>
    <physiologicalReaction direction="left-to-right" evidence="5">
        <dbReference type="Rhea" id="RHEA:15422"/>
    </physiologicalReaction>
</comment>
<dbReference type="STRING" id="8154.ENSACLP00000020726"/>
<dbReference type="GO" id="GO:0005886">
    <property type="term" value="C:plasma membrane"/>
    <property type="evidence" value="ECO:0007669"/>
    <property type="project" value="TreeGrafter"/>
</dbReference>
<dbReference type="EC" id="6.2.1.3" evidence="6"/>
<dbReference type="AlphaFoldDB" id="A0A3P8PUI7"/>
<dbReference type="PANTHER" id="PTHR43272:SF96">
    <property type="entry name" value="ACYL-COA SYNTHETASE LONG CHAIN FAMILY MEMBER 3A"/>
    <property type="match status" value="1"/>
</dbReference>
<evidence type="ECO:0000256" key="4">
    <source>
        <dbReference type="ARBA" id="ARBA00023098"/>
    </source>
</evidence>
<feature type="transmembrane region" description="Helical" evidence="7">
    <location>
        <begin position="12"/>
        <end position="33"/>
    </location>
</feature>
<dbReference type="Gene3D" id="3.40.50.12780">
    <property type="entry name" value="N-terminal domain of ligase-like"/>
    <property type="match status" value="1"/>
</dbReference>
<dbReference type="PROSITE" id="PS00455">
    <property type="entry name" value="AMP_BINDING"/>
    <property type="match status" value="1"/>
</dbReference>
<dbReference type="GO" id="GO:0005811">
    <property type="term" value="C:lipid droplet"/>
    <property type="evidence" value="ECO:0007669"/>
    <property type="project" value="TreeGrafter"/>
</dbReference>
<accession>A0A3P8PUI7</accession>
<dbReference type="OrthoDB" id="1700726at2759"/>
<evidence type="ECO:0000256" key="1">
    <source>
        <dbReference type="ARBA" id="ARBA00006432"/>
    </source>
</evidence>
<dbReference type="GeneTree" id="ENSGT00940000155954"/>
<evidence type="ECO:0000256" key="6">
    <source>
        <dbReference type="ARBA" id="ARBA00026121"/>
    </source>
</evidence>